<organism evidence="1 2">
    <name type="scientific">Periconia digitata</name>
    <dbReference type="NCBI Taxonomy" id="1303443"/>
    <lineage>
        <taxon>Eukaryota</taxon>
        <taxon>Fungi</taxon>
        <taxon>Dikarya</taxon>
        <taxon>Ascomycota</taxon>
        <taxon>Pezizomycotina</taxon>
        <taxon>Dothideomycetes</taxon>
        <taxon>Pleosporomycetidae</taxon>
        <taxon>Pleosporales</taxon>
        <taxon>Massarineae</taxon>
        <taxon>Periconiaceae</taxon>
        <taxon>Periconia</taxon>
    </lineage>
</organism>
<gene>
    <name evidence="1" type="ORF">PDIGIT_LOCUS135</name>
</gene>
<name>A0A9W4U1A5_9PLEO</name>
<evidence type="ECO:0000313" key="1">
    <source>
        <dbReference type="EMBL" id="CAI6228866.1"/>
    </source>
</evidence>
<reference evidence="1" key="1">
    <citation type="submission" date="2023-01" db="EMBL/GenBank/DDBJ databases">
        <authorList>
            <person name="Van Ghelder C."/>
            <person name="Rancurel C."/>
        </authorList>
    </citation>
    <scope>NUCLEOTIDE SEQUENCE</scope>
    <source>
        <strain evidence="1">CNCM I-4278</strain>
    </source>
</reference>
<protein>
    <submittedName>
        <fullName evidence="1">Uncharacterized protein</fullName>
    </submittedName>
</protein>
<comment type="caution">
    <text evidence="1">The sequence shown here is derived from an EMBL/GenBank/DDBJ whole genome shotgun (WGS) entry which is preliminary data.</text>
</comment>
<proteinExistence type="predicted"/>
<evidence type="ECO:0000313" key="2">
    <source>
        <dbReference type="Proteomes" id="UP001152607"/>
    </source>
</evidence>
<keyword evidence="2" id="KW-1185">Reference proteome</keyword>
<sequence>MPYVDPLLCIVHLVVGVPCRTSTVHWFFARVISKSLWGNQDRRHCNRMNMMEWLQKSRRVSVSVCSIAQ</sequence>
<dbReference type="Proteomes" id="UP001152607">
    <property type="component" value="Unassembled WGS sequence"/>
</dbReference>
<dbReference type="EMBL" id="CAOQHR010000001">
    <property type="protein sequence ID" value="CAI6228866.1"/>
    <property type="molecule type" value="Genomic_DNA"/>
</dbReference>
<dbReference type="AlphaFoldDB" id="A0A9W4U1A5"/>
<accession>A0A9W4U1A5</accession>